<evidence type="ECO:0000256" key="6">
    <source>
        <dbReference type="RuleBase" id="RU363032"/>
    </source>
</evidence>
<dbReference type="EMBL" id="JPMX01000046">
    <property type="protein sequence ID" value="KGH46552.1"/>
    <property type="molecule type" value="Genomic_DNA"/>
</dbReference>
<dbReference type="Gene3D" id="1.10.3720.10">
    <property type="entry name" value="MetI-like"/>
    <property type="match status" value="1"/>
</dbReference>
<dbReference type="FunFam" id="1.10.3720.10:FF:000001">
    <property type="entry name" value="Glycine betaine ABC transporter, permease"/>
    <property type="match status" value="1"/>
</dbReference>
<dbReference type="Proteomes" id="UP000029713">
    <property type="component" value="Unassembled WGS sequence"/>
</dbReference>
<proteinExistence type="inferred from homology"/>
<dbReference type="GO" id="GO:0055085">
    <property type="term" value="P:transmembrane transport"/>
    <property type="evidence" value="ECO:0007669"/>
    <property type="project" value="InterPro"/>
</dbReference>
<feature type="transmembrane region" description="Helical" evidence="6">
    <location>
        <begin position="183"/>
        <end position="204"/>
    </location>
</feature>
<evidence type="ECO:0000256" key="5">
    <source>
        <dbReference type="ARBA" id="ARBA00023136"/>
    </source>
</evidence>
<dbReference type="PANTHER" id="PTHR30177">
    <property type="entry name" value="GLYCINE BETAINE/L-PROLINE TRANSPORT SYSTEM PERMEASE PROTEIN PROW"/>
    <property type="match status" value="1"/>
</dbReference>
<comment type="similarity">
    <text evidence="6">Belongs to the binding-protein-dependent transport system permease family.</text>
</comment>
<keyword evidence="2 6" id="KW-0813">Transport</keyword>
<accession>A0A098Y7X5</accession>
<feature type="transmembrane region" description="Helical" evidence="6">
    <location>
        <begin position="244"/>
        <end position="263"/>
    </location>
</feature>
<organism evidence="8 9">
    <name type="scientific">Modestobacter caceresii</name>
    <dbReference type="NCBI Taxonomy" id="1522368"/>
    <lineage>
        <taxon>Bacteria</taxon>
        <taxon>Bacillati</taxon>
        <taxon>Actinomycetota</taxon>
        <taxon>Actinomycetes</taxon>
        <taxon>Geodermatophilales</taxon>
        <taxon>Geodermatophilaceae</taxon>
        <taxon>Modestobacter</taxon>
    </lineage>
</organism>
<dbReference type="GO" id="GO:0005886">
    <property type="term" value="C:plasma membrane"/>
    <property type="evidence" value="ECO:0007669"/>
    <property type="project" value="UniProtKB-SubCell"/>
</dbReference>
<comment type="caution">
    <text evidence="8">The sequence shown here is derived from an EMBL/GenBank/DDBJ whole genome shotgun (WGS) entry which is preliminary data.</text>
</comment>
<dbReference type="PANTHER" id="PTHR30177:SF4">
    <property type="entry name" value="OSMOPROTECTANT IMPORT PERMEASE PROTEIN OSMW"/>
    <property type="match status" value="1"/>
</dbReference>
<evidence type="ECO:0000256" key="3">
    <source>
        <dbReference type="ARBA" id="ARBA00022692"/>
    </source>
</evidence>
<keyword evidence="5 6" id="KW-0472">Membrane</keyword>
<name>A0A098Y7X5_9ACTN</name>
<keyword evidence="3 6" id="KW-0812">Transmembrane</keyword>
<comment type="subcellular location">
    <subcellularLocation>
        <location evidence="6">Cell membrane</location>
        <topology evidence="6">Multi-pass membrane protein</topology>
    </subcellularLocation>
    <subcellularLocation>
        <location evidence="1">Membrane</location>
        <topology evidence="1">Multi-pass membrane protein</topology>
    </subcellularLocation>
</comment>
<evidence type="ECO:0000259" key="7">
    <source>
        <dbReference type="PROSITE" id="PS50928"/>
    </source>
</evidence>
<dbReference type="Pfam" id="PF00528">
    <property type="entry name" value="BPD_transp_1"/>
    <property type="match status" value="1"/>
</dbReference>
<dbReference type="RefSeq" id="WP_081975346.1">
    <property type="nucleotide sequence ID" value="NZ_JPMX01000046.1"/>
</dbReference>
<evidence type="ECO:0000313" key="8">
    <source>
        <dbReference type="EMBL" id="KGH46552.1"/>
    </source>
</evidence>
<feature type="transmembrane region" description="Helical" evidence="6">
    <location>
        <begin position="144"/>
        <end position="162"/>
    </location>
</feature>
<dbReference type="PROSITE" id="PS50928">
    <property type="entry name" value="ABC_TM1"/>
    <property type="match status" value="1"/>
</dbReference>
<feature type="transmembrane region" description="Helical" evidence="6">
    <location>
        <begin position="42"/>
        <end position="62"/>
    </location>
</feature>
<feature type="transmembrane region" description="Helical" evidence="6">
    <location>
        <begin position="210"/>
        <end position="232"/>
    </location>
</feature>
<dbReference type="SUPFAM" id="SSF161098">
    <property type="entry name" value="MetI-like"/>
    <property type="match status" value="1"/>
</dbReference>
<dbReference type="STRING" id="1522368.IN07_11815"/>
<keyword evidence="4 6" id="KW-1133">Transmembrane helix</keyword>
<keyword evidence="9" id="KW-1185">Reference proteome</keyword>
<evidence type="ECO:0000256" key="1">
    <source>
        <dbReference type="ARBA" id="ARBA00004141"/>
    </source>
</evidence>
<evidence type="ECO:0000256" key="2">
    <source>
        <dbReference type="ARBA" id="ARBA00022448"/>
    </source>
</evidence>
<dbReference type="InterPro" id="IPR035906">
    <property type="entry name" value="MetI-like_sf"/>
</dbReference>
<evidence type="ECO:0000313" key="9">
    <source>
        <dbReference type="Proteomes" id="UP000029713"/>
    </source>
</evidence>
<reference evidence="8 9" key="1">
    <citation type="submission" date="2014-07" db="EMBL/GenBank/DDBJ databases">
        <title>Biosystematic studies on Modestobacter strains isolated from extreme hyper-arid desert soil and from historic building.</title>
        <authorList>
            <person name="Bukarasam K."/>
            <person name="Bull A."/>
            <person name="Girard G."/>
            <person name="van Wezel G."/>
            <person name="Goodfellow M."/>
        </authorList>
    </citation>
    <scope>NUCLEOTIDE SEQUENCE [LARGE SCALE GENOMIC DNA]</scope>
    <source>
        <strain evidence="8 9">KNN45-2b</strain>
    </source>
</reference>
<sequence length="275" mass="28729">MTAPRPAATEAYPDTEIDDALAQTQTPARGDSDEARGAWRGLLVQPVLVLAGVLAFVIWRSTAELADTEQRQLGWGVLGRSIVEHLQLTLFAAVIVLLIGIPLGVLLTRGPFRRATPLVLGVANTGQAAPAIGLFVLLATWLGFGFRSAVVALVLYTVLPVLRNTMVGLQGVDARLVEAGRGMGMSALAVLLRVELPLAVPVILAGVRTALVLLVGTATLATFISGGGLGQLITTGINLSLDSLLFSGAVLVALLALAIDWFGRVVEHVARPKGL</sequence>
<dbReference type="InterPro" id="IPR051204">
    <property type="entry name" value="ABC_transp_perm/SBD"/>
</dbReference>
<dbReference type="OrthoDB" id="9801163at2"/>
<dbReference type="CDD" id="cd06261">
    <property type="entry name" value="TM_PBP2"/>
    <property type="match status" value="1"/>
</dbReference>
<dbReference type="GO" id="GO:0031460">
    <property type="term" value="P:glycine betaine transport"/>
    <property type="evidence" value="ECO:0007669"/>
    <property type="project" value="TreeGrafter"/>
</dbReference>
<dbReference type="AlphaFoldDB" id="A0A098Y7X5"/>
<feature type="domain" description="ABC transmembrane type-1" evidence="7">
    <location>
        <begin position="82"/>
        <end position="263"/>
    </location>
</feature>
<dbReference type="InterPro" id="IPR000515">
    <property type="entry name" value="MetI-like"/>
</dbReference>
<gene>
    <name evidence="8" type="ORF">IN07_11815</name>
</gene>
<protein>
    <submittedName>
        <fullName evidence="8">ABC transporter permease</fullName>
    </submittedName>
</protein>
<feature type="transmembrane region" description="Helical" evidence="6">
    <location>
        <begin position="82"/>
        <end position="106"/>
    </location>
</feature>
<evidence type="ECO:0000256" key="4">
    <source>
        <dbReference type="ARBA" id="ARBA00022989"/>
    </source>
</evidence>